<dbReference type="InterPro" id="IPR051396">
    <property type="entry name" value="Bact_Antivir_Def_Nuclease"/>
</dbReference>
<dbReference type="Gene3D" id="3.40.50.300">
    <property type="entry name" value="P-loop containing nucleotide triphosphate hydrolases"/>
    <property type="match status" value="2"/>
</dbReference>
<feature type="domain" description="Endonuclease GajA/Old nuclease/RecF-like AAA" evidence="1">
    <location>
        <begin position="1"/>
        <end position="151"/>
    </location>
</feature>
<accession>A0A6S6SNV1</accession>
<evidence type="ECO:0000313" key="3">
    <source>
        <dbReference type="EMBL" id="CAA6806371.1"/>
    </source>
</evidence>
<dbReference type="Pfam" id="PF13175">
    <property type="entry name" value="AAA_15"/>
    <property type="match status" value="1"/>
</dbReference>
<dbReference type="PANTHER" id="PTHR43581">
    <property type="entry name" value="ATP/GTP PHOSPHATASE"/>
    <property type="match status" value="1"/>
</dbReference>
<evidence type="ECO:0000259" key="2">
    <source>
        <dbReference type="Pfam" id="PF13304"/>
    </source>
</evidence>
<name>A0A6S6SNV1_9BACT</name>
<dbReference type="SUPFAM" id="SSF52540">
    <property type="entry name" value="P-loop containing nucleoside triphosphate hydrolases"/>
    <property type="match status" value="1"/>
</dbReference>
<dbReference type="PANTHER" id="PTHR43581:SF2">
    <property type="entry name" value="EXCINUCLEASE ATPASE SUBUNIT"/>
    <property type="match status" value="1"/>
</dbReference>
<dbReference type="PIRSF" id="PIRSF029347">
    <property type="entry name" value="RecF"/>
    <property type="match status" value="1"/>
</dbReference>
<dbReference type="AlphaFoldDB" id="A0A6S6SNV1"/>
<proteinExistence type="predicted"/>
<gene>
    <name evidence="3" type="ORF">HELGO_WM34397</name>
</gene>
<dbReference type="Pfam" id="PF13304">
    <property type="entry name" value="AAA_21"/>
    <property type="match status" value="1"/>
</dbReference>
<dbReference type="InterPro" id="IPR003959">
    <property type="entry name" value="ATPase_AAA_core"/>
</dbReference>
<protein>
    <submittedName>
        <fullName evidence="3">Recombinase RecF</fullName>
    </submittedName>
</protein>
<dbReference type="InterPro" id="IPR041685">
    <property type="entry name" value="AAA_GajA/Old/RecF-like"/>
</dbReference>
<feature type="domain" description="ATPase AAA-type core" evidence="2">
    <location>
        <begin position="247"/>
        <end position="314"/>
    </location>
</feature>
<sequence length="372" mass="42470">MLTNLHIENFKSIHNLEIELGKVNVFIGENGCGKSNILEAVALASAAQENRLKNDDLAAKGIRVTRPDMMINSFLDMERKEDIVIEYRGFLKMNTFSKQCRITTDDFLNILAIWNNSPITSTGHGISNFPISSQDMEAIKAKHISYISQYIIYELQTNPLRGFNKQSYEIPGRNGENLDFLLESFSEEEWEQIIQHSKFISWLDDNGIIVDKDGELAGKRLKLRSDSKLYFRDKFMQKKNNVFSVENANEGALHILFYLALFISKKTPSFFAIDNIENALNPYLCRHLMKNIAALANKNEKQALITTHNPAILDGLNLHDDNQRLFVVSRNKKGHTTVKRIQLKPAVEVGGKKLKLSELWMRNHLGGIPQNF</sequence>
<dbReference type="EMBL" id="CACVAQ010000117">
    <property type="protein sequence ID" value="CAA6806371.1"/>
    <property type="molecule type" value="Genomic_DNA"/>
</dbReference>
<dbReference type="InterPro" id="IPR014555">
    <property type="entry name" value="RecF-like"/>
</dbReference>
<evidence type="ECO:0000259" key="1">
    <source>
        <dbReference type="Pfam" id="PF13175"/>
    </source>
</evidence>
<dbReference type="GO" id="GO:0016887">
    <property type="term" value="F:ATP hydrolysis activity"/>
    <property type="evidence" value="ECO:0007669"/>
    <property type="project" value="InterPro"/>
</dbReference>
<organism evidence="3">
    <name type="scientific">uncultured Aureispira sp</name>
    <dbReference type="NCBI Taxonomy" id="1331704"/>
    <lineage>
        <taxon>Bacteria</taxon>
        <taxon>Pseudomonadati</taxon>
        <taxon>Bacteroidota</taxon>
        <taxon>Saprospiria</taxon>
        <taxon>Saprospirales</taxon>
        <taxon>Saprospiraceae</taxon>
        <taxon>Aureispira</taxon>
        <taxon>environmental samples</taxon>
    </lineage>
</organism>
<reference evidence="3" key="1">
    <citation type="submission" date="2020-01" db="EMBL/GenBank/DDBJ databases">
        <authorList>
            <person name="Meier V. D."/>
            <person name="Meier V D."/>
        </authorList>
    </citation>
    <scope>NUCLEOTIDE SEQUENCE</scope>
    <source>
        <strain evidence="3">HLG_WM_MAG_10</strain>
    </source>
</reference>
<dbReference type="InterPro" id="IPR027417">
    <property type="entry name" value="P-loop_NTPase"/>
</dbReference>
<dbReference type="GO" id="GO:0005524">
    <property type="term" value="F:ATP binding"/>
    <property type="evidence" value="ECO:0007669"/>
    <property type="project" value="InterPro"/>
</dbReference>